<evidence type="ECO:0000256" key="1">
    <source>
        <dbReference type="SAM" id="SignalP"/>
    </source>
</evidence>
<dbReference type="Proteomes" id="UP001605261">
    <property type="component" value="Unassembled WGS sequence"/>
</dbReference>
<protein>
    <recommendedName>
        <fullName evidence="4">Helicase</fullName>
    </recommendedName>
</protein>
<evidence type="ECO:0000313" key="2">
    <source>
        <dbReference type="EMBL" id="MFG6108510.1"/>
    </source>
</evidence>
<organism evidence="2 3">
    <name type="scientific">Stenotrophomonas nematodicola</name>
    <dbReference type="NCBI Taxonomy" id="2656746"/>
    <lineage>
        <taxon>Bacteria</taxon>
        <taxon>Pseudomonadati</taxon>
        <taxon>Pseudomonadota</taxon>
        <taxon>Gammaproteobacteria</taxon>
        <taxon>Lysobacterales</taxon>
        <taxon>Lysobacteraceae</taxon>
        <taxon>Stenotrophomonas</taxon>
    </lineage>
</organism>
<evidence type="ECO:0000313" key="3">
    <source>
        <dbReference type="Proteomes" id="UP001605261"/>
    </source>
</evidence>
<dbReference type="SUPFAM" id="SSF52540">
    <property type="entry name" value="P-loop containing nucleoside triphosphate hydrolases"/>
    <property type="match status" value="1"/>
</dbReference>
<comment type="caution">
    <text evidence="2">The sequence shown here is derived from an EMBL/GenBank/DDBJ whole genome shotgun (WGS) entry which is preliminary data.</text>
</comment>
<name>A0ABW7CU85_9GAMM</name>
<gene>
    <name evidence="2" type="ORF">ACEU0G_002451</name>
</gene>
<keyword evidence="3" id="KW-1185">Reference proteome</keyword>
<accession>A0ABW7CU85</accession>
<sequence length="667" mass="73271">MPLPTQPVYFLPLSPSALAAFLEGAQIPAAALERAGLFAAALCQGKPHHSAALTRLIEQACGLFAAHPDAAAAQFHALAPRLPTRLNDWLEALALQGVVLGPEAVVQQFCQLSPEDYPVDPFQAACRTTLEPHTIRFYTDAAVDPDAQDATGGEALQAPAYVERTHDYTAEQARALRAIVANDDEHIDLDAYAGAGKTHLILQLLDSATRRYTYIAPRPSQVQAFRRRLSGALPVEILSQISFANQVAGSAFRLGILGTAYRPTFQISKASFRDIAQRIGLQPIGNQPPASVLRVAFEGIATWCRSRDERLAPRHFVRAVPWAMIDAAPYIAAAEHVWRCMFDPVLQKATLLSLNVDHIGKWLALHGARIPASWGTLLIDEGHDMSPAWKALLSGYEGSVISLGDPNQRLVGRSPRFATGMKLEIVQSVRQGPMVEQLVNETVALDATGYFDGPFAGSPDQPTLARTYAAWDEVPGRGARVYGNPWRLLEEAQRLSAAGASFGVHPDTLSSVGREVNRGEEAYREMTSHGGSSQRWEALLAECNEQDMPQIPRMFMRGYNRDRFIELTQRLTAFHEAPLQLMLVEHAKNTEFAQVAMSMCCFRTGFGRGYAHNPVRAAYTAMTRGTQQLWMPAGALDELGQSIARYHANRTEQRRSKLAKPAWTAPR</sequence>
<evidence type="ECO:0008006" key="4">
    <source>
        <dbReference type="Google" id="ProtNLM"/>
    </source>
</evidence>
<dbReference type="EMBL" id="JBHGCJ010000002">
    <property type="protein sequence ID" value="MFG6108510.1"/>
    <property type="molecule type" value="Genomic_DNA"/>
</dbReference>
<reference evidence="2 3" key="1">
    <citation type="submission" date="2024-09" db="EMBL/GenBank/DDBJ databases">
        <authorList>
            <consortium name="All-Russian atlas of soil microorganisms"/>
            <consortium name="as a basis for the search for new antimicrobial producers and enzymes with unique properties"/>
            <person name="Sokolova E.A."/>
            <person name="Voronina E.N."/>
        </authorList>
    </citation>
    <scope>NUCLEOTIDE SEQUENCE [LARGE SCALE GENOMIC DNA]</scope>
    <source>
        <strain evidence="2 3">AF-22b-331.1</strain>
    </source>
</reference>
<feature type="chain" id="PRO_5046913476" description="Helicase" evidence="1">
    <location>
        <begin position="20"/>
        <end position="667"/>
    </location>
</feature>
<proteinExistence type="predicted"/>
<keyword evidence="1" id="KW-0732">Signal</keyword>
<dbReference type="InterPro" id="IPR027417">
    <property type="entry name" value="P-loop_NTPase"/>
</dbReference>
<feature type="signal peptide" evidence="1">
    <location>
        <begin position="1"/>
        <end position="19"/>
    </location>
</feature>
<dbReference type="Gene3D" id="3.40.50.300">
    <property type="entry name" value="P-loop containing nucleotide triphosphate hydrolases"/>
    <property type="match status" value="1"/>
</dbReference>
<dbReference type="RefSeq" id="WP_394161721.1">
    <property type="nucleotide sequence ID" value="NZ_JBHGCJ010000002.1"/>
</dbReference>